<protein>
    <submittedName>
        <fullName evidence="1">Uncharacterized protein</fullName>
    </submittedName>
</protein>
<organism evidence="1 2">
    <name type="scientific">Pluteus cervinus</name>
    <dbReference type="NCBI Taxonomy" id="181527"/>
    <lineage>
        <taxon>Eukaryota</taxon>
        <taxon>Fungi</taxon>
        <taxon>Dikarya</taxon>
        <taxon>Basidiomycota</taxon>
        <taxon>Agaricomycotina</taxon>
        <taxon>Agaricomycetes</taxon>
        <taxon>Agaricomycetidae</taxon>
        <taxon>Agaricales</taxon>
        <taxon>Pluteineae</taxon>
        <taxon>Pluteaceae</taxon>
        <taxon>Pluteus</taxon>
    </lineage>
</organism>
<dbReference type="EMBL" id="ML208336">
    <property type="protein sequence ID" value="TFK69153.1"/>
    <property type="molecule type" value="Genomic_DNA"/>
</dbReference>
<accession>A0ACD3AT70</accession>
<proteinExistence type="predicted"/>
<name>A0ACD3AT70_9AGAR</name>
<sequence>MSIDNNCSSLLLPAPVVVFPSGAAYSLDDFIAIQAVQRSTHPNGSILALGHTVSMNYTQYEGRCATRLVPPDILHFLNVLVSTTQEDLLPMSPSHTEHSTASQPLDFDPLPQQITLEQHEEECLPPLNPYCQALFDLGSPEHPAGRSFEDQCPGFGEADEFPSGLWCTEDYLAVPILAGDGVNHLVWQSPPPFPRPGLSSSDSQGGQYPEIYEHEQSGHGRMSLVVDPQEPQTLPQHRLQGDSHQTPSSSPWSCSQMLGSRHYRYPSAVNQLMTNSGDPSRSGSCVNGTSSRHELGGERQLGLGFWMSDLAHTQRGGTRDMDGSPPSISQEVFSGQSNRAMGAHTPQKTASEASGGSRAHSRPKQSLREASWAALSRARHERQLLYKSRPSHRQMNPFPHGCTLTNYQKRTDTLVTVQSPLPILSTSCPSPFPGSAFSDPGRSFIPPNDDEPVPVLAPAFCW</sequence>
<evidence type="ECO:0000313" key="2">
    <source>
        <dbReference type="Proteomes" id="UP000308600"/>
    </source>
</evidence>
<gene>
    <name evidence="1" type="ORF">BDN72DRAFT_857918</name>
</gene>
<dbReference type="Proteomes" id="UP000308600">
    <property type="component" value="Unassembled WGS sequence"/>
</dbReference>
<keyword evidence="2" id="KW-1185">Reference proteome</keyword>
<evidence type="ECO:0000313" key="1">
    <source>
        <dbReference type="EMBL" id="TFK69153.1"/>
    </source>
</evidence>
<reference evidence="1 2" key="1">
    <citation type="journal article" date="2019" name="Nat. Ecol. Evol.">
        <title>Megaphylogeny resolves global patterns of mushroom evolution.</title>
        <authorList>
            <person name="Varga T."/>
            <person name="Krizsan K."/>
            <person name="Foldi C."/>
            <person name="Dima B."/>
            <person name="Sanchez-Garcia M."/>
            <person name="Sanchez-Ramirez S."/>
            <person name="Szollosi G.J."/>
            <person name="Szarkandi J.G."/>
            <person name="Papp V."/>
            <person name="Albert L."/>
            <person name="Andreopoulos W."/>
            <person name="Angelini C."/>
            <person name="Antonin V."/>
            <person name="Barry K.W."/>
            <person name="Bougher N.L."/>
            <person name="Buchanan P."/>
            <person name="Buyck B."/>
            <person name="Bense V."/>
            <person name="Catcheside P."/>
            <person name="Chovatia M."/>
            <person name="Cooper J."/>
            <person name="Damon W."/>
            <person name="Desjardin D."/>
            <person name="Finy P."/>
            <person name="Geml J."/>
            <person name="Haridas S."/>
            <person name="Hughes K."/>
            <person name="Justo A."/>
            <person name="Karasinski D."/>
            <person name="Kautmanova I."/>
            <person name="Kiss B."/>
            <person name="Kocsube S."/>
            <person name="Kotiranta H."/>
            <person name="LaButti K.M."/>
            <person name="Lechner B.E."/>
            <person name="Liimatainen K."/>
            <person name="Lipzen A."/>
            <person name="Lukacs Z."/>
            <person name="Mihaltcheva S."/>
            <person name="Morgado L.N."/>
            <person name="Niskanen T."/>
            <person name="Noordeloos M.E."/>
            <person name="Ohm R.A."/>
            <person name="Ortiz-Santana B."/>
            <person name="Ovrebo C."/>
            <person name="Racz N."/>
            <person name="Riley R."/>
            <person name="Savchenko A."/>
            <person name="Shiryaev A."/>
            <person name="Soop K."/>
            <person name="Spirin V."/>
            <person name="Szebenyi C."/>
            <person name="Tomsovsky M."/>
            <person name="Tulloss R.E."/>
            <person name="Uehling J."/>
            <person name="Grigoriev I.V."/>
            <person name="Vagvolgyi C."/>
            <person name="Papp T."/>
            <person name="Martin F.M."/>
            <person name="Miettinen O."/>
            <person name="Hibbett D.S."/>
            <person name="Nagy L.G."/>
        </authorList>
    </citation>
    <scope>NUCLEOTIDE SEQUENCE [LARGE SCALE GENOMIC DNA]</scope>
    <source>
        <strain evidence="1 2">NL-1719</strain>
    </source>
</reference>